<organism evidence="2 3">
    <name type="scientific">Metabacillus arenae</name>
    <dbReference type="NCBI Taxonomy" id="2771434"/>
    <lineage>
        <taxon>Bacteria</taxon>
        <taxon>Bacillati</taxon>
        <taxon>Bacillota</taxon>
        <taxon>Bacilli</taxon>
        <taxon>Bacillales</taxon>
        <taxon>Bacillaceae</taxon>
        <taxon>Metabacillus</taxon>
    </lineage>
</organism>
<dbReference type="Proteomes" id="UP000626844">
    <property type="component" value="Unassembled WGS sequence"/>
</dbReference>
<evidence type="ECO:0000256" key="1">
    <source>
        <dbReference type="HAMAP-Rule" id="MF_01575"/>
    </source>
</evidence>
<name>A0A926RYE3_9BACI</name>
<dbReference type="PANTHER" id="PTHR38440">
    <property type="entry name" value="UPF0398 PROTEIN YPSA"/>
    <property type="match status" value="1"/>
</dbReference>
<accession>A0A926RYE3</accession>
<comment type="similarity">
    <text evidence="1">Belongs to the UPF0398 family.</text>
</comment>
<dbReference type="EMBL" id="JACXAI010000020">
    <property type="protein sequence ID" value="MBD1381650.1"/>
    <property type="molecule type" value="Genomic_DNA"/>
</dbReference>
<dbReference type="NCBIfam" id="NF010181">
    <property type="entry name" value="PRK13660.1"/>
    <property type="match status" value="1"/>
</dbReference>
<dbReference type="PIRSF" id="PIRSF021290">
    <property type="entry name" value="DUF1273"/>
    <property type="match status" value="1"/>
</dbReference>
<protein>
    <recommendedName>
        <fullName evidence="1">UPF0398 protein IC621_15540</fullName>
    </recommendedName>
</protein>
<reference evidence="2" key="1">
    <citation type="submission" date="2020-09" db="EMBL/GenBank/DDBJ databases">
        <title>A novel bacterium of genus Bacillus, isolated from South China Sea.</title>
        <authorList>
            <person name="Huang H."/>
            <person name="Mo K."/>
            <person name="Hu Y."/>
        </authorList>
    </citation>
    <scope>NUCLEOTIDE SEQUENCE</scope>
    <source>
        <strain evidence="2">IB182487</strain>
    </source>
</reference>
<comment type="caution">
    <text evidence="2">The sequence shown here is derived from an EMBL/GenBank/DDBJ whole genome shotgun (WGS) entry which is preliminary data.</text>
</comment>
<dbReference type="Gene3D" id="3.40.50.450">
    <property type="match status" value="1"/>
</dbReference>
<proteinExistence type="inferred from homology"/>
<dbReference type="Pfam" id="PF06908">
    <property type="entry name" value="YpsA"/>
    <property type="match status" value="1"/>
</dbReference>
<dbReference type="InterPro" id="IPR010697">
    <property type="entry name" value="YspA"/>
</dbReference>
<evidence type="ECO:0000313" key="3">
    <source>
        <dbReference type="Proteomes" id="UP000626844"/>
    </source>
</evidence>
<dbReference type="AlphaFoldDB" id="A0A926RYE3"/>
<dbReference type="HAMAP" id="MF_01575">
    <property type="entry name" value="UPF0398"/>
    <property type="match status" value="1"/>
</dbReference>
<evidence type="ECO:0000313" key="2">
    <source>
        <dbReference type="EMBL" id="MBD1381650.1"/>
    </source>
</evidence>
<dbReference type="RefSeq" id="WP_191159245.1">
    <property type="nucleotide sequence ID" value="NZ_JACXAI010000020.1"/>
</dbReference>
<gene>
    <name evidence="2" type="ORF">IC621_15540</name>
</gene>
<keyword evidence="3" id="KW-1185">Reference proteome</keyword>
<sequence length="186" mass="21652">MNVMLVSGYKPHELGIFKQKDPAIKFIKKAIFNVLFPAIEEGLEWIVISGQLGVEMWAAEVVFELQENYPNLKLAVLTPFLNQEKNWKESNKELYEFVLSQADFVDSITKKEYESPEQFRLKNHFLISKSDGMLLVYDDQKPGTPKFLLETAKQYISNNSFEIKQITFDDLQMVVEEVQLFENEQS</sequence>
<dbReference type="SUPFAM" id="SSF102405">
    <property type="entry name" value="MCP/YpsA-like"/>
    <property type="match status" value="1"/>
</dbReference>
<dbReference type="PANTHER" id="PTHR38440:SF1">
    <property type="entry name" value="UPF0398 PROTEIN SPR0331"/>
    <property type="match status" value="1"/>
</dbReference>